<dbReference type="Gene3D" id="2.60.40.10">
    <property type="entry name" value="Immunoglobulins"/>
    <property type="match status" value="3"/>
</dbReference>
<accession>A0A9X2XPT1</accession>
<dbReference type="RefSeq" id="WP_279299554.1">
    <property type="nucleotide sequence ID" value="NZ_JAOTIF010000028.1"/>
</dbReference>
<sequence length="506" mass="53701">MKKILNHRLYLSLFIMIVALLSACKKTVEMPPVISEIRSYEASPNDTVLNSLEADGQWVVISGQNLQNAVQIKFNGVTASFNGTLFSQNSAVVQIPTIMFSSIDTTKLYTIEYTTTGGSTTFAFKLGPGAPIITAISDVFANPGDSVFLYGTDLVLVESLSYAGTSITSFKSNFDGTSLGFLMPAQQPTDHVLLTTKGGSVDFKIVATPTITGVSNENAAAGDSVYVYGTYLKGIQSFSFSGADITSFQSSADGSSVGFKMPSLSTSAPVSITTQFGTATTVYNVNTRSSNTGVLANIEWGNYFGWNWDGAGPSLAVNNAANNGGWIPVKTDFDGVLGSNSSMFVFMDKASMKAGDGNSGGWGNPYQFYMGENQWMPAANLSDPVGNWAIKFEISVARPWNGATLNLVSGFASNYIARYEPWQISASGTAAYSTKGWQTVTIPLSSFRAADPTLGEGKGASVSSLANLIGSTGKTSLMIYLHNYGTAATKTGFYGAFDNVRVVKIK</sequence>
<organism evidence="2 3">
    <name type="scientific">Paraflavisolibacter caeni</name>
    <dbReference type="NCBI Taxonomy" id="2982496"/>
    <lineage>
        <taxon>Bacteria</taxon>
        <taxon>Pseudomonadati</taxon>
        <taxon>Bacteroidota</taxon>
        <taxon>Chitinophagia</taxon>
        <taxon>Chitinophagales</taxon>
        <taxon>Chitinophagaceae</taxon>
        <taxon>Paraflavisolibacter</taxon>
    </lineage>
</organism>
<gene>
    <name evidence="2" type="ORF">OCK74_23570</name>
</gene>
<dbReference type="Gene3D" id="2.60.120.430">
    <property type="entry name" value="Galactose-binding lectin"/>
    <property type="match status" value="1"/>
</dbReference>
<dbReference type="Pfam" id="PF18329">
    <property type="entry name" value="SGBP_B_XBD"/>
    <property type="match status" value="1"/>
</dbReference>
<evidence type="ECO:0000313" key="3">
    <source>
        <dbReference type="Proteomes" id="UP001155483"/>
    </source>
</evidence>
<dbReference type="Proteomes" id="UP001155483">
    <property type="component" value="Unassembled WGS sequence"/>
</dbReference>
<dbReference type="PROSITE" id="PS51257">
    <property type="entry name" value="PROKAR_LIPOPROTEIN"/>
    <property type="match status" value="1"/>
</dbReference>
<protein>
    <submittedName>
        <fullName evidence="2">Glycan-binding surface protein</fullName>
    </submittedName>
</protein>
<dbReference type="InterPro" id="IPR040475">
    <property type="entry name" value="SGBP_B_XBD"/>
</dbReference>
<proteinExistence type="predicted"/>
<comment type="caution">
    <text evidence="2">The sequence shown here is derived from an EMBL/GenBank/DDBJ whole genome shotgun (WGS) entry which is preliminary data.</text>
</comment>
<evidence type="ECO:0000313" key="2">
    <source>
        <dbReference type="EMBL" id="MCU7552118.1"/>
    </source>
</evidence>
<dbReference type="AlphaFoldDB" id="A0A9X2XPT1"/>
<evidence type="ECO:0000259" key="1">
    <source>
        <dbReference type="Pfam" id="PF18329"/>
    </source>
</evidence>
<name>A0A9X2XPT1_9BACT</name>
<keyword evidence="3" id="KW-1185">Reference proteome</keyword>
<dbReference type="InterPro" id="IPR013783">
    <property type="entry name" value="Ig-like_fold"/>
</dbReference>
<dbReference type="GO" id="GO:0030247">
    <property type="term" value="F:polysaccharide binding"/>
    <property type="evidence" value="ECO:0007669"/>
    <property type="project" value="InterPro"/>
</dbReference>
<reference evidence="2" key="1">
    <citation type="submission" date="2022-09" db="EMBL/GenBank/DDBJ databases">
        <authorList>
            <person name="Yuan C."/>
            <person name="Ke Z."/>
        </authorList>
    </citation>
    <scope>NUCLEOTIDE SEQUENCE</scope>
    <source>
        <strain evidence="2">LB-8</strain>
    </source>
</reference>
<dbReference type="EMBL" id="JAOTIF010000028">
    <property type="protein sequence ID" value="MCU7552118.1"/>
    <property type="molecule type" value="Genomic_DNA"/>
</dbReference>
<feature type="domain" description="Surface glycan-binding protein B xyloglucan binding" evidence="1">
    <location>
        <begin position="331"/>
        <end position="504"/>
    </location>
</feature>
<reference evidence="2" key="2">
    <citation type="submission" date="2023-04" db="EMBL/GenBank/DDBJ databases">
        <title>Paracnuella aquatica gen. nov., sp. nov., a member of the family Chitinophagaceae isolated from a hot spring.</title>
        <authorList>
            <person name="Wang C."/>
        </authorList>
    </citation>
    <scope>NUCLEOTIDE SEQUENCE</scope>
    <source>
        <strain evidence="2">LB-8</strain>
    </source>
</reference>